<dbReference type="KEGG" id="nmes:H9L09_19680"/>
<sequence length="746" mass="77039">MNRFTRAVALAAARHPWRTVASWIFAIAAVFAIAASAGGTFADDFAAPGSQSSRATHLLSANFPQAAKGTALVVFQAQDGTTLVQNRASVASVLSDVAGLEHVASVTDPYQAGTISKDGRIGYAQLTLDVPERQMGKPAFSVLSNAVSSMEDEHLRVELGGDAVFLNSEDDSSGHVGVGLLVALLVLLVVFGTLVSAILPIGLSLVSVGGAIGAITLLAASMTVSVSAIPVAGLVGLGVGVDYALFVVARYRENRRASQNNRTALAAAMSSSGAAVVFAGGTVVIATTALAITGVGVLTSIGLATAIMVTFAVAAAVTLLPALLSLLGDRIDKGRMVRRRRPVKPVEQTVWWRFGHRVAARPWPYLAGAVIALVTLAAPSIAMQTAFPAAGDAPKETTHRQAYDLLTEGFGVGVNAPLTVVADLGRTDGVDQAGIPALADQIAAVPGIASVGPAQVSAEQDTVVFTADPTTGPADPATSRTIEKVRDVIPANVYVTGITATTDDLNAQLARTLPLFIGAVIAVSFLLLMMVFRSIAVPVKAAVMNLLSIGAAYGVLVAVFQWGWGVTLLGLQGATPPTSLIIVIMFPILFGLSMDYEVFLLSRVREEYLRTGDNTESVARGLAGTGRVVTSAALIMIAVFLSFVSSPVPSLKMLGLGLATAILVDATLVRMVLVPATMTLLGKANWWLPTWLDRALPHLDVEDAAGEGPTAGATANPAGTPGPPAYASAPRVMAATAPEPEELIDR</sequence>
<dbReference type="Pfam" id="PF03176">
    <property type="entry name" value="MMPL"/>
    <property type="match status" value="2"/>
</dbReference>
<dbReference type="PANTHER" id="PTHR33406">
    <property type="entry name" value="MEMBRANE PROTEIN MJ1562-RELATED"/>
    <property type="match status" value="1"/>
</dbReference>
<keyword evidence="10" id="KW-1185">Reference proteome</keyword>
<dbReference type="PROSITE" id="PS50156">
    <property type="entry name" value="SSD"/>
    <property type="match status" value="2"/>
</dbReference>
<feature type="domain" description="SSD" evidence="8">
    <location>
        <begin position="197"/>
        <end position="326"/>
    </location>
</feature>
<feature type="transmembrane region" description="Helical" evidence="7">
    <location>
        <begin position="622"/>
        <end position="641"/>
    </location>
</feature>
<dbReference type="InterPro" id="IPR000731">
    <property type="entry name" value="SSD"/>
</dbReference>
<evidence type="ECO:0000256" key="6">
    <source>
        <dbReference type="SAM" id="MobiDB-lite"/>
    </source>
</evidence>
<feature type="region of interest" description="Disordered" evidence="6">
    <location>
        <begin position="703"/>
        <end position="746"/>
    </location>
</feature>
<feature type="transmembrane region" description="Helical" evidence="7">
    <location>
        <begin position="301"/>
        <end position="328"/>
    </location>
</feature>
<name>A0A7G9RAL2_9ACTN</name>
<feature type="transmembrane region" description="Helical" evidence="7">
    <location>
        <begin position="176"/>
        <end position="195"/>
    </location>
</feature>
<evidence type="ECO:0000313" key="9">
    <source>
        <dbReference type="EMBL" id="QNN52637.1"/>
    </source>
</evidence>
<keyword evidence="3 7" id="KW-0812">Transmembrane</keyword>
<comment type="subcellular location">
    <subcellularLocation>
        <location evidence="1">Cell membrane</location>
        <topology evidence="1">Multi-pass membrane protein</topology>
    </subcellularLocation>
</comment>
<feature type="transmembrane region" description="Helical" evidence="7">
    <location>
        <begin position="202"/>
        <end position="222"/>
    </location>
</feature>
<keyword evidence="2" id="KW-1003">Cell membrane</keyword>
<dbReference type="GO" id="GO:0005886">
    <property type="term" value="C:plasma membrane"/>
    <property type="evidence" value="ECO:0007669"/>
    <property type="project" value="UniProtKB-SubCell"/>
</dbReference>
<accession>A0A7G9RAL2</accession>
<dbReference type="Gene3D" id="1.20.1640.10">
    <property type="entry name" value="Multidrug efflux transporter AcrB transmembrane domain"/>
    <property type="match status" value="2"/>
</dbReference>
<evidence type="ECO:0000256" key="3">
    <source>
        <dbReference type="ARBA" id="ARBA00022692"/>
    </source>
</evidence>
<keyword evidence="4 7" id="KW-1133">Transmembrane helix</keyword>
<evidence type="ECO:0000256" key="4">
    <source>
        <dbReference type="ARBA" id="ARBA00022989"/>
    </source>
</evidence>
<proteinExistence type="predicted"/>
<dbReference type="Proteomes" id="UP000515947">
    <property type="component" value="Chromosome"/>
</dbReference>
<evidence type="ECO:0000256" key="2">
    <source>
        <dbReference type="ARBA" id="ARBA00022475"/>
    </source>
</evidence>
<evidence type="ECO:0000256" key="5">
    <source>
        <dbReference type="ARBA" id="ARBA00023136"/>
    </source>
</evidence>
<dbReference type="RefSeq" id="WP_187578479.1">
    <property type="nucleotide sequence ID" value="NZ_CP060713.1"/>
</dbReference>
<reference evidence="9 10" key="1">
    <citation type="submission" date="2020-08" db="EMBL/GenBank/DDBJ databases">
        <title>Genome sequence of Nocardioides mesophilus KACC 16243T.</title>
        <authorList>
            <person name="Hyun D.-W."/>
            <person name="Bae J.-W."/>
        </authorList>
    </citation>
    <scope>NUCLEOTIDE SEQUENCE [LARGE SCALE GENOMIC DNA]</scope>
    <source>
        <strain evidence="9 10">KACC 16243</strain>
    </source>
</reference>
<feature type="transmembrane region" description="Helical" evidence="7">
    <location>
        <begin position="544"/>
        <end position="564"/>
    </location>
</feature>
<feature type="transmembrane region" description="Helical" evidence="7">
    <location>
        <begin position="228"/>
        <end position="251"/>
    </location>
</feature>
<evidence type="ECO:0000256" key="1">
    <source>
        <dbReference type="ARBA" id="ARBA00004651"/>
    </source>
</evidence>
<protein>
    <submittedName>
        <fullName evidence="9">MMPL family transporter</fullName>
    </submittedName>
</protein>
<feature type="transmembrane region" description="Helical" evidence="7">
    <location>
        <begin position="579"/>
        <end position="601"/>
    </location>
</feature>
<gene>
    <name evidence="9" type="ORF">H9L09_19680</name>
</gene>
<feature type="transmembrane region" description="Helical" evidence="7">
    <location>
        <begin position="272"/>
        <end position="295"/>
    </location>
</feature>
<evidence type="ECO:0000256" key="7">
    <source>
        <dbReference type="SAM" id="Phobius"/>
    </source>
</evidence>
<evidence type="ECO:0000259" key="8">
    <source>
        <dbReference type="PROSITE" id="PS50156"/>
    </source>
</evidence>
<organism evidence="9 10">
    <name type="scientific">Nocardioides mesophilus</name>
    <dbReference type="NCBI Taxonomy" id="433659"/>
    <lineage>
        <taxon>Bacteria</taxon>
        <taxon>Bacillati</taxon>
        <taxon>Actinomycetota</taxon>
        <taxon>Actinomycetes</taxon>
        <taxon>Propionibacteriales</taxon>
        <taxon>Nocardioidaceae</taxon>
        <taxon>Nocardioides</taxon>
    </lineage>
</organism>
<dbReference type="EMBL" id="CP060713">
    <property type="protein sequence ID" value="QNN52637.1"/>
    <property type="molecule type" value="Genomic_DNA"/>
</dbReference>
<dbReference type="InterPro" id="IPR004869">
    <property type="entry name" value="MMPL_dom"/>
</dbReference>
<keyword evidence="5 7" id="KW-0472">Membrane</keyword>
<feature type="transmembrane region" description="Helical" evidence="7">
    <location>
        <begin position="513"/>
        <end position="532"/>
    </location>
</feature>
<feature type="domain" description="SSD" evidence="8">
    <location>
        <begin position="513"/>
        <end position="679"/>
    </location>
</feature>
<dbReference type="InterPro" id="IPR050545">
    <property type="entry name" value="Mycobact_MmpL"/>
</dbReference>
<feature type="transmembrane region" description="Helical" evidence="7">
    <location>
        <begin position="363"/>
        <end position="382"/>
    </location>
</feature>
<feature type="compositionally biased region" description="Low complexity" evidence="6">
    <location>
        <begin position="706"/>
        <end position="730"/>
    </location>
</feature>
<dbReference type="AlphaFoldDB" id="A0A7G9RAL2"/>
<dbReference type="SUPFAM" id="SSF82866">
    <property type="entry name" value="Multidrug efflux transporter AcrB transmembrane domain"/>
    <property type="match status" value="2"/>
</dbReference>
<feature type="transmembrane region" description="Helical" evidence="7">
    <location>
        <begin position="653"/>
        <end position="673"/>
    </location>
</feature>
<dbReference type="PANTHER" id="PTHR33406:SF13">
    <property type="entry name" value="MEMBRANE PROTEIN YDFJ"/>
    <property type="match status" value="1"/>
</dbReference>
<evidence type="ECO:0000313" key="10">
    <source>
        <dbReference type="Proteomes" id="UP000515947"/>
    </source>
</evidence>